<evidence type="ECO:0000259" key="7">
    <source>
        <dbReference type="Pfam" id="PF13860"/>
    </source>
</evidence>
<keyword evidence="9" id="KW-0282">Flagellum</keyword>
<dbReference type="InterPro" id="IPR025963">
    <property type="entry name" value="FLgD_Tudor"/>
</dbReference>
<accession>A0A844GH06</accession>
<proteinExistence type="inferred from homology"/>
<feature type="region of interest" description="Disordered" evidence="6">
    <location>
        <begin position="1"/>
        <end position="32"/>
    </location>
</feature>
<keyword evidence="3 5" id="KW-1005">Bacterial flagellum biogenesis</keyword>
<dbReference type="Pfam" id="PF13861">
    <property type="entry name" value="FLgD_tudor"/>
    <property type="match status" value="1"/>
</dbReference>
<reference evidence="9 10" key="1">
    <citation type="submission" date="2019-11" db="EMBL/GenBank/DDBJ databases">
        <title>Draft genome sequence of Paludibacterium sp. dN18-1.</title>
        <authorList>
            <person name="Im W.-T."/>
        </authorList>
    </citation>
    <scope>NUCLEOTIDE SEQUENCE [LARGE SCALE GENOMIC DNA]</scope>
    <source>
        <strain evidence="10">dN 18-1</strain>
    </source>
</reference>
<dbReference type="Pfam" id="PF03963">
    <property type="entry name" value="FlgD"/>
    <property type="match status" value="1"/>
</dbReference>
<dbReference type="Pfam" id="PF13860">
    <property type="entry name" value="FlgD_ig"/>
    <property type="match status" value="1"/>
</dbReference>
<comment type="function">
    <text evidence="4 5">Required for flagellar hook formation. May act as a scaffolding protein.</text>
</comment>
<evidence type="ECO:0000313" key="9">
    <source>
        <dbReference type="EMBL" id="MTD33785.1"/>
    </source>
</evidence>
<name>A0A844GH06_9NEIS</name>
<feature type="domain" description="FlgD/Vpr Ig-like" evidence="7">
    <location>
        <begin position="109"/>
        <end position="184"/>
    </location>
</feature>
<dbReference type="RefSeq" id="WP_230370880.1">
    <property type="nucleotide sequence ID" value="NZ_WLYX01000001.1"/>
</dbReference>
<comment type="caution">
    <text evidence="9">The sequence shown here is derived from an EMBL/GenBank/DDBJ whole genome shotgun (WGS) entry which is preliminary data.</text>
</comment>
<evidence type="ECO:0000256" key="5">
    <source>
        <dbReference type="RuleBase" id="RU362076"/>
    </source>
</evidence>
<evidence type="ECO:0000256" key="3">
    <source>
        <dbReference type="ARBA" id="ARBA00022795"/>
    </source>
</evidence>
<feature type="compositionally biased region" description="Low complexity" evidence="6">
    <location>
        <begin position="18"/>
        <end position="32"/>
    </location>
</feature>
<keyword evidence="10" id="KW-1185">Reference proteome</keyword>
<keyword evidence="9" id="KW-0966">Cell projection</keyword>
<keyword evidence="9" id="KW-0969">Cilium</keyword>
<dbReference type="Gene3D" id="2.60.40.4070">
    <property type="match status" value="1"/>
</dbReference>
<dbReference type="GO" id="GO:0044781">
    <property type="term" value="P:bacterial-type flagellum organization"/>
    <property type="evidence" value="ECO:0007669"/>
    <property type="project" value="UniProtKB-UniRule"/>
</dbReference>
<dbReference type="AlphaFoldDB" id="A0A844GH06"/>
<evidence type="ECO:0000259" key="8">
    <source>
        <dbReference type="Pfam" id="PF13861"/>
    </source>
</evidence>
<dbReference type="InterPro" id="IPR025965">
    <property type="entry name" value="FlgD/Vpr_Ig-like"/>
</dbReference>
<feature type="domain" description="FlgD Tudor-like" evidence="8">
    <location>
        <begin position="92"/>
        <end position="228"/>
    </location>
</feature>
<dbReference type="Proteomes" id="UP000446658">
    <property type="component" value="Unassembled WGS sequence"/>
</dbReference>
<organism evidence="9 10">
    <name type="scientific">Paludibacterium denitrificans</name>
    <dbReference type="NCBI Taxonomy" id="2675226"/>
    <lineage>
        <taxon>Bacteria</taxon>
        <taxon>Pseudomonadati</taxon>
        <taxon>Pseudomonadota</taxon>
        <taxon>Betaproteobacteria</taxon>
        <taxon>Neisseriales</taxon>
        <taxon>Chromobacteriaceae</taxon>
        <taxon>Paludibacterium</taxon>
    </lineage>
</organism>
<comment type="similarity">
    <text evidence="1 5">Belongs to the FlgD family.</text>
</comment>
<evidence type="ECO:0000256" key="1">
    <source>
        <dbReference type="ARBA" id="ARBA00010577"/>
    </source>
</evidence>
<evidence type="ECO:0000256" key="4">
    <source>
        <dbReference type="ARBA" id="ARBA00024746"/>
    </source>
</evidence>
<evidence type="ECO:0000256" key="2">
    <source>
        <dbReference type="ARBA" id="ARBA00016013"/>
    </source>
</evidence>
<gene>
    <name evidence="9" type="ORF">GKE73_14270</name>
</gene>
<dbReference type="InterPro" id="IPR005648">
    <property type="entry name" value="FlgD"/>
</dbReference>
<feature type="compositionally biased region" description="Low complexity" evidence="6">
    <location>
        <begin position="1"/>
        <end position="11"/>
    </location>
</feature>
<sequence length="232" mass="23642">MTSSVTSSSSSNPYDIINGTTSSSGSSSGTNSAQQIQDQFLKLLTTQLQAQDPLNPMDNSQMTSQMAQISQVSGLEKLNTSMQALIQSQAANQSMMAASTIGRQALVAGNQLALSSGAAQGAVMLSGAADKLTINIKNANGVVVDTLTVNKASAGMNSFSWDGKDASGQTLADGNYTFEARATGGASSGSSAVTATPFNNQKISAVARDQGTPQLVFTNGSRAALSDVAQLS</sequence>
<evidence type="ECO:0000256" key="6">
    <source>
        <dbReference type="SAM" id="MobiDB-lite"/>
    </source>
</evidence>
<protein>
    <recommendedName>
        <fullName evidence="2 5">Basal-body rod modification protein FlgD</fullName>
    </recommendedName>
</protein>
<evidence type="ECO:0000313" key="10">
    <source>
        <dbReference type="Proteomes" id="UP000446658"/>
    </source>
</evidence>
<dbReference type="EMBL" id="WLYX01000001">
    <property type="protein sequence ID" value="MTD33785.1"/>
    <property type="molecule type" value="Genomic_DNA"/>
</dbReference>
<dbReference type="Gene3D" id="2.30.30.910">
    <property type="match status" value="1"/>
</dbReference>